<proteinExistence type="predicted"/>
<dbReference type="GO" id="GO:0036261">
    <property type="term" value="P:7-methylguanosine cap hypermethylation"/>
    <property type="evidence" value="ECO:0007669"/>
    <property type="project" value="InterPro"/>
</dbReference>
<dbReference type="GO" id="GO:0008168">
    <property type="term" value="F:methyltransferase activity"/>
    <property type="evidence" value="ECO:0007669"/>
    <property type="project" value="UniProtKB-KW"/>
</dbReference>
<dbReference type="AlphaFoldDB" id="A0A7W9SRD5"/>
<reference evidence="2 3" key="1">
    <citation type="submission" date="2020-08" db="EMBL/GenBank/DDBJ databases">
        <title>Genomic Encyclopedia of Type Strains, Phase IV (KMG-IV): sequencing the most valuable type-strain genomes for metagenomic binning, comparative biology and taxonomic classification.</title>
        <authorList>
            <person name="Goeker M."/>
        </authorList>
    </citation>
    <scope>NUCLEOTIDE SEQUENCE [LARGE SCALE GENOMIC DNA]</scope>
    <source>
        <strain evidence="2 3">DSM 23562</strain>
    </source>
</reference>
<keyword evidence="2" id="KW-0808">Transferase</keyword>
<accession>A0A7W9SRD5</accession>
<dbReference type="Gene3D" id="3.40.50.150">
    <property type="entry name" value="Vaccinia Virus protein VP39"/>
    <property type="match status" value="1"/>
</dbReference>
<dbReference type="Pfam" id="PF18096">
    <property type="entry name" value="Thump_like"/>
    <property type="match status" value="1"/>
</dbReference>
<dbReference type="EMBL" id="JACHGW010000002">
    <property type="protein sequence ID" value="MBB6050638.1"/>
    <property type="molecule type" value="Genomic_DNA"/>
</dbReference>
<dbReference type="Pfam" id="PF09445">
    <property type="entry name" value="Methyltransf_15"/>
    <property type="match status" value="1"/>
</dbReference>
<keyword evidence="2" id="KW-0489">Methyltransferase</keyword>
<evidence type="ECO:0000313" key="2">
    <source>
        <dbReference type="EMBL" id="MBB6050638.1"/>
    </source>
</evidence>
<comment type="caution">
    <text evidence="2">The sequence shown here is derived from an EMBL/GenBank/DDBJ whole genome shotgun (WGS) entry which is preliminary data.</text>
</comment>
<evidence type="ECO:0000259" key="1">
    <source>
        <dbReference type="Pfam" id="PF18096"/>
    </source>
</evidence>
<protein>
    <submittedName>
        <fullName evidence="2">SAM-dependent methyltransferase</fullName>
    </submittedName>
</protein>
<dbReference type="InterPro" id="IPR029063">
    <property type="entry name" value="SAM-dependent_MTases_sf"/>
</dbReference>
<dbReference type="InterPro" id="IPR019012">
    <property type="entry name" value="RNA_cap_Gua-N2-MeTrfase"/>
</dbReference>
<name>A0A7W9SRD5_ARMRO</name>
<organism evidence="2 3">
    <name type="scientific">Armatimonas rosea</name>
    <dbReference type="NCBI Taxonomy" id="685828"/>
    <lineage>
        <taxon>Bacteria</taxon>
        <taxon>Bacillati</taxon>
        <taxon>Armatimonadota</taxon>
        <taxon>Armatimonadia</taxon>
        <taxon>Armatimonadales</taxon>
        <taxon>Armatimonadaceae</taxon>
        <taxon>Armatimonas</taxon>
    </lineage>
</organism>
<sequence length="378" mass="40113">MTEETAAFLVSEAGAALLARGARALTNDRALDPVLRAGALATLEGRERAARRGWKHADQLFLTADSLAQASSEGIAAFHAQCFASCETVLDACCGVGRDALALAAAGKQVTAVDTDPARLVFARANAAVYGLSERITFLCADVTTLSGRFDGAFFDPARRDGTTRFSADAERYQPALSFIQELQARCPVTVAKLSPALPDETLASLGGELLFLSEERTCKEACVVLGREPGPPQALLLPQGERYAATDEPLAVAGEPGAFLLDPDPAILRAGALTTLAQRTGAALLSPDDAYLTATEALPDPGARLYAIRTVLPYRERTLGRWLREQGVGRLVVKKRRYPKEPDAVHKELGLKGKGSEATLVIVADGKSWLGVVCDPL</sequence>
<dbReference type="CDD" id="cd02440">
    <property type="entry name" value="AdoMet_MTases"/>
    <property type="match status" value="1"/>
</dbReference>
<dbReference type="PANTHER" id="PTHR14741">
    <property type="entry name" value="S-ADENOSYLMETHIONINE-DEPENDENT METHYLTRANSFERASE RELATED"/>
    <property type="match status" value="1"/>
</dbReference>
<dbReference type="Proteomes" id="UP000520814">
    <property type="component" value="Unassembled WGS sequence"/>
</dbReference>
<dbReference type="RefSeq" id="WP_184195974.1">
    <property type="nucleotide sequence ID" value="NZ_JACHGW010000002.1"/>
</dbReference>
<feature type="domain" description="THUMP-like" evidence="1">
    <location>
        <begin position="304"/>
        <end position="375"/>
    </location>
</feature>
<dbReference type="SUPFAM" id="SSF53335">
    <property type="entry name" value="S-adenosyl-L-methionine-dependent methyltransferases"/>
    <property type="match status" value="1"/>
</dbReference>
<gene>
    <name evidence="2" type="ORF">HNQ39_002429</name>
</gene>
<keyword evidence="3" id="KW-1185">Reference proteome</keyword>
<dbReference type="InterPro" id="IPR041497">
    <property type="entry name" value="Thump-like"/>
</dbReference>
<evidence type="ECO:0000313" key="3">
    <source>
        <dbReference type="Proteomes" id="UP000520814"/>
    </source>
</evidence>
<dbReference type="PANTHER" id="PTHR14741:SF32">
    <property type="entry name" value="TRIMETHYLGUANOSINE SYNTHASE"/>
    <property type="match status" value="1"/>
</dbReference>